<proteinExistence type="predicted"/>
<feature type="region of interest" description="Disordered" evidence="1">
    <location>
        <begin position="1"/>
        <end position="37"/>
    </location>
</feature>
<dbReference type="Proteomes" id="UP000558488">
    <property type="component" value="Unassembled WGS sequence"/>
</dbReference>
<evidence type="ECO:0000313" key="3">
    <source>
        <dbReference type="Proteomes" id="UP000558488"/>
    </source>
</evidence>
<evidence type="ECO:0000256" key="1">
    <source>
        <dbReference type="SAM" id="MobiDB-lite"/>
    </source>
</evidence>
<organism evidence="2 3">
    <name type="scientific">Pipistrellus kuhlii</name>
    <name type="common">Kuhl's pipistrelle</name>
    <dbReference type="NCBI Taxonomy" id="59472"/>
    <lineage>
        <taxon>Eukaryota</taxon>
        <taxon>Metazoa</taxon>
        <taxon>Chordata</taxon>
        <taxon>Craniata</taxon>
        <taxon>Vertebrata</taxon>
        <taxon>Euteleostomi</taxon>
        <taxon>Mammalia</taxon>
        <taxon>Eutheria</taxon>
        <taxon>Laurasiatheria</taxon>
        <taxon>Chiroptera</taxon>
        <taxon>Yangochiroptera</taxon>
        <taxon>Vespertilionidae</taxon>
        <taxon>Pipistrellus</taxon>
    </lineage>
</organism>
<dbReference type="AlphaFoldDB" id="A0A7J7VBK9"/>
<keyword evidence="3" id="KW-1185">Reference proteome</keyword>
<dbReference type="EMBL" id="JACAGB010000015">
    <property type="protein sequence ID" value="KAF6322519.1"/>
    <property type="molecule type" value="Genomic_DNA"/>
</dbReference>
<evidence type="ECO:0000313" key="2">
    <source>
        <dbReference type="EMBL" id="KAF6322519.1"/>
    </source>
</evidence>
<name>A0A7J7VBK9_PIPKU</name>
<sequence length="127" mass="13561">MVSGLSLSALSTEQTPGTGKKAQAGMKRKQEQTFSRGQCQAWRLPWSENKLPVAGGQDADVGTCQRHRTESQLRWSNELETSGGCVLGERGRAVALHGQLIKAASVGRPHSSGLGFRVIRSTGGTSR</sequence>
<gene>
    <name evidence="2" type="ORF">mPipKuh1_008517</name>
</gene>
<reference evidence="2 3" key="1">
    <citation type="journal article" date="2020" name="Nature">
        <title>Six reference-quality genomes reveal evolution of bat adaptations.</title>
        <authorList>
            <person name="Jebb D."/>
            <person name="Huang Z."/>
            <person name="Pippel M."/>
            <person name="Hughes G.M."/>
            <person name="Lavrichenko K."/>
            <person name="Devanna P."/>
            <person name="Winkler S."/>
            <person name="Jermiin L.S."/>
            <person name="Skirmuntt E.C."/>
            <person name="Katzourakis A."/>
            <person name="Burkitt-Gray L."/>
            <person name="Ray D.A."/>
            <person name="Sullivan K.A.M."/>
            <person name="Roscito J.G."/>
            <person name="Kirilenko B.M."/>
            <person name="Davalos L.M."/>
            <person name="Corthals A.P."/>
            <person name="Power M.L."/>
            <person name="Jones G."/>
            <person name="Ransome R.D."/>
            <person name="Dechmann D.K.N."/>
            <person name="Locatelli A.G."/>
            <person name="Puechmaille S.J."/>
            <person name="Fedrigo O."/>
            <person name="Jarvis E.D."/>
            <person name="Hiller M."/>
            <person name="Vernes S.C."/>
            <person name="Myers E.W."/>
            <person name="Teeling E.C."/>
        </authorList>
    </citation>
    <scope>NUCLEOTIDE SEQUENCE [LARGE SCALE GENOMIC DNA]</scope>
    <source>
        <strain evidence="2">MPipKuh1</strain>
        <tissue evidence="2">Flight muscle</tissue>
    </source>
</reference>
<feature type="compositionally biased region" description="Polar residues" evidence="1">
    <location>
        <begin position="1"/>
        <end position="17"/>
    </location>
</feature>
<protein>
    <submittedName>
        <fullName evidence="2">Uncharacterized protein</fullName>
    </submittedName>
</protein>
<comment type="caution">
    <text evidence="2">The sequence shown here is derived from an EMBL/GenBank/DDBJ whole genome shotgun (WGS) entry which is preliminary data.</text>
</comment>
<accession>A0A7J7VBK9</accession>